<feature type="compositionally biased region" description="Basic and acidic residues" evidence="1">
    <location>
        <begin position="410"/>
        <end position="420"/>
    </location>
</feature>
<gene>
    <name evidence="2" type="ORF">B7P43_G18166</name>
</gene>
<organism evidence="2 3">
    <name type="scientific">Cryptotermes secundus</name>
    <dbReference type="NCBI Taxonomy" id="105785"/>
    <lineage>
        <taxon>Eukaryota</taxon>
        <taxon>Metazoa</taxon>
        <taxon>Ecdysozoa</taxon>
        <taxon>Arthropoda</taxon>
        <taxon>Hexapoda</taxon>
        <taxon>Insecta</taxon>
        <taxon>Pterygota</taxon>
        <taxon>Neoptera</taxon>
        <taxon>Polyneoptera</taxon>
        <taxon>Dictyoptera</taxon>
        <taxon>Blattodea</taxon>
        <taxon>Blattoidea</taxon>
        <taxon>Termitoidae</taxon>
        <taxon>Kalotermitidae</taxon>
        <taxon>Cryptotermitinae</taxon>
        <taxon>Cryptotermes</taxon>
    </lineage>
</organism>
<feature type="compositionally biased region" description="Polar residues" evidence="1">
    <location>
        <begin position="181"/>
        <end position="196"/>
    </location>
</feature>
<sequence>MFIGGRGVIRCCSSRLVIHTPQRVKVIHRYHTTQHYAKDYGYGGAYRYKPRKQRRGKKGRGRRGWHRKGHHRKIGRRTPFTGRNSYGMYNYARNYRNWAPQRRPLTRFRDSYLPVTYGQEDEDNHADSDNYEDDDSIHDSRPFGNEIQAIDYYARRNRDYDRHDESKSSAWNQESRHDSVSRNSYQPDNAPVRSSVQGYSTLPDEVVSAHSPSGDHDFVYSSAAGQEFGIFKKQNLDDGQQFRAFKNHNTWAGQDFRMFNTQDPENRQEFRVSMNRNPSGRHDQKFGEGQEFHLKTQYSANREEVPHNVQNYPTVQETQINSHNFESGQKSVGTQDSRYNSQNFRGTHDLQFTTQIPNSGQETRLNIQNFGRGQDLRYNTHNSDGRYVNQNSASGVESGESRFSFPGKDNNNRPHRETEHAAGGVDTSRANSEDLYYKAFRSFSFRKNPTHSGSKEGQRSSFPGASFSDEGISHSSSPPFQTGAEHSDGRNYPWFNTGKQPNKDHDIGLFEGLEDINDRTGI</sequence>
<name>A0A2J7QR22_9NEOP</name>
<dbReference type="STRING" id="105785.A0A2J7QR22"/>
<reference evidence="2 3" key="1">
    <citation type="submission" date="2017-12" db="EMBL/GenBank/DDBJ databases">
        <title>Hemimetabolous genomes reveal molecular basis of termite eusociality.</title>
        <authorList>
            <person name="Harrison M.C."/>
            <person name="Jongepier E."/>
            <person name="Robertson H.M."/>
            <person name="Arning N."/>
            <person name="Bitard-Feildel T."/>
            <person name="Chao H."/>
            <person name="Childers C.P."/>
            <person name="Dinh H."/>
            <person name="Doddapaneni H."/>
            <person name="Dugan S."/>
            <person name="Gowin J."/>
            <person name="Greiner C."/>
            <person name="Han Y."/>
            <person name="Hu H."/>
            <person name="Hughes D.S.T."/>
            <person name="Huylmans A.-K."/>
            <person name="Kemena C."/>
            <person name="Kremer L.P.M."/>
            <person name="Lee S.L."/>
            <person name="Lopez-Ezquerra A."/>
            <person name="Mallet L."/>
            <person name="Monroy-Kuhn J.M."/>
            <person name="Moser A."/>
            <person name="Murali S.C."/>
            <person name="Muzny D.M."/>
            <person name="Otani S."/>
            <person name="Piulachs M.-D."/>
            <person name="Poelchau M."/>
            <person name="Qu J."/>
            <person name="Schaub F."/>
            <person name="Wada-Katsumata A."/>
            <person name="Worley K.C."/>
            <person name="Xie Q."/>
            <person name="Ylla G."/>
            <person name="Poulsen M."/>
            <person name="Gibbs R.A."/>
            <person name="Schal C."/>
            <person name="Richards S."/>
            <person name="Belles X."/>
            <person name="Korb J."/>
            <person name="Bornberg-Bauer E."/>
        </authorList>
    </citation>
    <scope>NUCLEOTIDE SEQUENCE [LARGE SCALE GENOMIC DNA]</scope>
    <source>
        <tissue evidence="2">Whole body</tissue>
    </source>
</reference>
<evidence type="ECO:0000313" key="2">
    <source>
        <dbReference type="EMBL" id="PNF31017.1"/>
    </source>
</evidence>
<evidence type="ECO:0000313" key="3">
    <source>
        <dbReference type="Proteomes" id="UP000235965"/>
    </source>
</evidence>
<keyword evidence="3" id="KW-1185">Reference proteome</keyword>
<dbReference type="AlphaFoldDB" id="A0A2J7QR22"/>
<dbReference type="InParanoid" id="A0A2J7QR22"/>
<feature type="region of interest" description="Disordered" evidence="1">
    <location>
        <begin position="446"/>
        <end position="522"/>
    </location>
</feature>
<evidence type="ECO:0000256" key="1">
    <source>
        <dbReference type="SAM" id="MobiDB-lite"/>
    </source>
</evidence>
<protein>
    <submittedName>
        <fullName evidence="2">Uncharacterized protein</fullName>
    </submittedName>
</protein>
<comment type="caution">
    <text evidence="2">The sequence shown here is derived from an EMBL/GenBank/DDBJ whole genome shotgun (WGS) entry which is preliminary data.</text>
</comment>
<feature type="compositionally biased region" description="Basic residues" evidence="1">
    <location>
        <begin position="51"/>
        <end position="76"/>
    </location>
</feature>
<feature type="region of interest" description="Disordered" evidence="1">
    <location>
        <begin position="117"/>
        <end position="145"/>
    </location>
</feature>
<feature type="region of interest" description="Disordered" evidence="1">
    <location>
        <begin position="161"/>
        <end position="196"/>
    </location>
</feature>
<feature type="region of interest" description="Disordered" evidence="1">
    <location>
        <begin position="374"/>
        <end position="429"/>
    </location>
</feature>
<feature type="region of interest" description="Disordered" evidence="1">
    <location>
        <begin position="51"/>
        <end position="80"/>
    </location>
</feature>
<accession>A0A2J7QR22</accession>
<feature type="compositionally biased region" description="Acidic residues" evidence="1">
    <location>
        <begin position="119"/>
        <end position="136"/>
    </location>
</feature>
<feature type="compositionally biased region" description="Polar residues" evidence="1">
    <location>
        <begin position="374"/>
        <end position="395"/>
    </location>
</feature>
<proteinExistence type="predicted"/>
<dbReference type="EMBL" id="NEVH01012078">
    <property type="protein sequence ID" value="PNF31017.1"/>
    <property type="molecule type" value="Genomic_DNA"/>
</dbReference>
<dbReference type="Proteomes" id="UP000235965">
    <property type="component" value="Unassembled WGS sequence"/>
</dbReference>